<keyword evidence="4" id="KW-1185">Reference proteome</keyword>
<accession>A0A7J7C896</accession>
<feature type="compositionally biased region" description="Basic and acidic residues" evidence="1">
    <location>
        <begin position="80"/>
        <end position="97"/>
    </location>
</feature>
<keyword evidence="2" id="KW-1133">Transmembrane helix</keyword>
<keyword evidence="2" id="KW-0472">Membrane</keyword>
<feature type="region of interest" description="Disordered" evidence="1">
    <location>
        <begin position="70"/>
        <end position="97"/>
    </location>
</feature>
<gene>
    <name evidence="3" type="ORF">HS088_TW20G00526</name>
</gene>
<dbReference type="PANTHER" id="PTHR36726:SF5">
    <property type="entry name" value="CLAVATA3_ESR (CLE) GENE FAMILY MEMBER MTCLE11"/>
    <property type="match status" value="1"/>
</dbReference>
<dbReference type="PANTHER" id="PTHR36726">
    <property type="entry name" value="CLAVATA3/ESR (CLE)-RELATED PROTEIN 45"/>
    <property type="match status" value="1"/>
</dbReference>
<dbReference type="Proteomes" id="UP000593562">
    <property type="component" value="Unassembled WGS sequence"/>
</dbReference>
<comment type="caution">
    <text evidence="3">The sequence shown here is derived from an EMBL/GenBank/DDBJ whole genome shotgun (WGS) entry which is preliminary data.</text>
</comment>
<evidence type="ECO:0000313" key="3">
    <source>
        <dbReference type="EMBL" id="KAF5730155.1"/>
    </source>
</evidence>
<reference evidence="3 4" key="1">
    <citation type="journal article" date="2020" name="Nat. Commun.">
        <title>Genome of Tripterygium wilfordii and identification of cytochrome P450 involved in triptolide biosynthesis.</title>
        <authorList>
            <person name="Tu L."/>
            <person name="Su P."/>
            <person name="Zhang Z."/>
            <person name="Gao L."/>
            <person name="Wang J."/>
            <person name="Hu T."/>
            <person name="Zhou J."/>
            <person name="Zhang Y."/>
            <person name="Zhao Y."/>
            <person name="Liu Y."/>
            <person name="Song Y."/>
            <person name="Tong Y."/>
            <person name="Lu Y."/>
            <person name="Yang J."/>
            <person name="Xu C."/>
            <person name="Jia M."/>
            <person name="Peters R.J."/>
            <person name="Huang L."/>
            <person name="Gao W."/>
        </authorList>
    </citation>
    <scope>NUCLEOTIDE SEQUENCE [LARGE SCALE GENOMIC DNA]</scope>
    <source>
        <strain evidence="4">cv. XIE 37</strain>
        <tissue evidence="3">Leaf</tissue>
    </source>
</reference>
<proteinExistence type="predicted"/>
<dbReference type="AlphaFoldDB" id="A0A7J7C896"/>
<keyword evidence="2" id="KW-0812">Transmembrane</keyword>
<evidence type="ECO:0000313" key="4">
    <source>
        <dbReference type="Proteomes" id="UP000593562"/>
    </source>
</evidence>
<sequence>MQNMGFLFHRGLILFVCIGILAIQPDRVSGLRSMDLALRWDKGLLPFVQHMRILKAVVVEDLETKRSLAPAPSAMFDPNQSEKRKVRRGSDPIHNRS</sequence>
<feature type="transmembrane region" description="Helical" evidence="2">
    <location>
        <begin position="6"/>
        <end position="23"/>
    </location>
</feature>
<dbReference type="EMBL" id="JAAARO010000020">
    <property type="protein sequence ID" value="KAF5730155.1"/>
    <property type="molecule type" value="Genomic_DNA"/>
</dbReference>
<evidence type="ECO:0000256" key="2">
    <source>
        <dbReference type="SAM" id="Phobius"/>
    </source>
</evidence>
<protein>
    <recommendedName>
        <fullName evidence="5">CLAVATA3/ESR (CLE)-related protein 45</fullName>
    </recommendedName>
</protein>
<dbReference type="InterPro" id="IPR038821">
    <property type="entry name" value="CLE45-like"/>
</dbReference>
<organism evidence="3 4">
    <name type="scientific">Tripterygium wilfordii</name>
    <name type="common">Thunder God vine</name>
    <dbReference type="NCBI Taxonomy" id="458696"/>
    <lineage>
        <taxon>Eukaryota</taxon>
        <taxon>Viridiplantae</taxon>
        <taxon>Streptophyta</taxon>
        <taxon>Embryophyta</taxon>
        <taxon>Tracheophyta</taxon>
        <taxon>Spermatophyta</taxon>
        <taxon>Magnoliopsida</taxon>
        <taxon>eudicotyledons</taxon>
        <taxon>Gunneridae</taxon>
        <taxon>Pentapetalae</taxon>
        <taxon>rosids</taxon>
        <taxon>fabids</taxon>
        <taxon>Celastrales</taxon>
        <taxon>Celastraceae</taxon>
        <taxon>Tripterygium</taxon>
    </lineage>
</organism>
<dbReference type="InParanoid" id="A0A7J7C896"/>
<name>A0A7J7C896_TRIWF</name>
<evidence type="ECO:0008006" key="5">
    <source>
        <dbReference type="Google" id="ProtNLM"/>
    </source>
</evidence>
<evidence type="ECO:0000256" key="1">
    <source>
        <dbReference type="SAM" id="MobiDB-lite"/>
    </source>
</evidence>